<dbReference type="Proteomes" id="UP000008783">
    <property type="component" value="Unassembled WGS sequence"/>
</dbReference>
<feature type="compositionally biased region" description="Polar residues" evidence="1">
    <location>
        <begin position="102"/>
        <end position="122"/>
    </location>
</feature>
<evidence type="ECO:0000256" key="1">
    <source>
        <dbReference type="SAM" id="MobiDB-lite"/>
    </source>
</evidence>
<dbReference type="GeneID" id="10544436"/>
<name>E3KNI0_PUCGT</name>
<evidence type="ECO:0000313" key="3">
    <source>
        <dbReference type="Proteomes" id="UP000008783"/>
    </source>
</evidence>
<feature type="compositionally biased region" description="Polar residues" evidence="1">
    <location>
        <begin position="160"/>
        <end position="173"/>
    </location>
</feature>
<dbReference type="HOGENOM" id="CLU_580229_0_0_1"/>
<dbReference type="RefSeq" id="XP_003330274.2">
    <property type="nucleotide sequence ID" value="XM_003330226.2"/>
</dbReference>
<feature type="compositionally biased region" description="Polar residues" evidence="1">
    <location>
        <begin position="40"/>
        <end position="81"/>
    </location>
</feature>
<feature type="region of interest" description="Disordered" evidence="1">
    <location>
        <begin position="1"/>
        <end position="182"/>
    </location>
</feature>
<dbReference type="OrthoDB" id="10351934at2759"/>
<reference key="1">
    <citation type="submission" date="2007-01" db="EMBL/GenBank/DDBJ databases">
        <title>The Genome Sequence of Puccinia graminis f. sp. tritici Strain CRL 75-36-700-3.</title>
        <authorList>
            <consortium name="The Broad Institute Genome Sequencing Platform"/>
            <person name="Birren B."/>
            <person name="Lander E."/>
            <person name="Galagan J."/>
            <person name="Nusbaum C."/>
            <person name="Devon K."/>
            <person name="Cuomo C."/>
            <person name="Jaffe D."/>
            <person name="Butler J."/>
            <person name="Alvarez P."/>
            <person name="Gnerre S."/>
            <person name="Grabherr M."/>
            <person name="Mauceli E."/>
            <person name="Brockman W."/>
            <person name="Young S."/>
            <person name="LaButti K."/>
            <person name="Sykes S."/>
            <person name="DeCaprio D."/>
            <person name="Crawford M."/>
            <person name="Koehrsen M."/>
            <person name="Engels R."/>
            <person name="Montgomery P."/>
            <person name="Pearson M."/>
            <person name="Howarth C."/>
            <person name="Larson L."/>
            <person name="White J."/>
            <person name="Zeng Q."/>
            <person name="Kodira C."/>
            <person name="Yandava C."/>
            <person name="Alvarado L."/>
            <person name="O'Leary S."/>
            <person name="Szabo L."/>
            <person name="Dean R."/>
            <person name="Schein J."/>
        </authorList>
    </citation>
    <scope>NUCLEOTIDE SEQUENCE</scope>
    <source>
        <strain>CRL 75-36-700-3</strain>
    </source>
</reference>
<reference evidence="3" key="2">
    <citation type="journal article" date="2011" name="Proc. Natl. Acad. Sci. U.S.A.">
        <title>Obligate biotrophy features unraveled by the genomic analysis of rust fungi.</title>
        <authorList>
            <person name="Duplessis S."/>
            <person name="Cuomo C.A."/>
            <person name="Lin Y.-C."/>
            <person name="Aerts A."/>
            <person name="Tisserant E."/>
            <person name="Veneault-Fourrey C."/>
            <person name="Joly D.L."/>
            <person name="Hacquard S."/>
            <person name="Amselem J."/>
            <person name="Cantarel B.L."/>
            <person name="Chiu R."/>
            <person name="Coutinho P.M."/>
            <person name="Feau N."/>
            <person name="Field M."/>
            <person name="Frey P."/>
            <person name="Gelhaye E."/>
            <person name="Goldberg J."/>
            <person name="Grabherr M.G."/>
            <person name="Kodira C.D."/>
            <person name="Kohler A."/>
            <person name="Kuees U."/>
            <person name="Lindquist E.A."/>
            <person name="Lucas S.M."/>
            <person name="Mago R."/>
            <person name="Mauceli E."/>
            <person name="Morin E."/>
            <person name="Murat C."/>
            <person name="Pangilinan J.L."/>
            <person name="Park R."/>
            <person name="Pearson M."/>
            <person name="Quesneville H."/>
            <person name="Rouhier N."/>
            <person name="Sakthikumar S."/>
            <person name="Salamov A.A."/>
            <person name="Schmutz J."/>
            <person name="Selles B."/>
            <person name="Shapiro H."/>
            <person name="Tanguay P."/>
            <person name="Tuskan G.A."/>
            <person name="Henrissat B."/>
            <person name="Van de Peer Y."/>
            <person name="Rouze P."/>
            <person name="Ellis J.G."/>
            <person name="Dodds P.N."/>
            <person name="Schein J.E."/>
            <person name="Zhong S."/>
            <person name="Hamelin R.C."/>
            <person name="Grigoriev I.V."/>
            <person name="Szabo L.J."/>
            <person name="Martin F."/>
        </authorList>
    </citation>
    <scope>NUCLEOTIDE SEQUENCE [LARGE SCALE GENOMIC DNA]</scope>
    <source>
        <strain evidence="3">CRL 75-36-700-3 / race SCCL</strain>
    </source>
</reference>
<keyword evidence="3" id="KW-1185">Reference proteome</keyword>
<protein>
    <submittedName>
        <fullName evidence="2">Uncharacterized protein</fullName>
    </submittedName>
</protein>
<proteinExistence type="predicted"/>
<accession>E3KNI0</accession>
<dbReference type="VEuPathDB" id="FungiDB:PGTG_11611"/>
<dbReference type="InParanoid" id="E3KNI0"/>
<evidence type="ECO:0000313" key="2">
    <source>
        <dbReference type="EMBL" id="EFP85855.2"/>
    </source>
</evidence>
<dbReference type="EMBL" id="DS178297">
    <property type="protein sequence ID" value="EFP85855.2"/>
    <property type="molecule type" value="Genomic_DNA"/>
</dbReference>
<organism evidence="2 3">
    <name type="scientific">Puccinia graminis f. sp. tritici (strain CRL 75-36-700-3 / race SCCL)</name>
    <name type="common">Black stem rust fungus</name>
    <dbReference type="NCBI Taxonomy" id="418459"/>
    <lineage>
        <taxon>Eukaryota</taxon>
        <taxon>Fungi</taxon>
        <taxon>Dikarya</taxon>
        <taxon>Basidiomycota</taxon>
        <taxon>Pucciniomycotina</taxon>
        <taxon>Pucciniomycetes</taxon>
        <taxon>Pucciniales</taxon>
        <taxon>Pucciniaceae</taxon>
        <taxon>Puccinia</taxon>
    </lineage>
</organism>
<gene>
    <name evidence="2" type="ORF">PGTG_11611</name>
</gene>
<sequence>MTYQPFHPNFSPLPASSLANSGLGDPSHVSDPSFGLSRYHPNQSYDGHSAPNTLNQLSDGQPSSQQPRGLQYTPVPSQFPNINRRPPGSSVGPNEPPPPPLNQTQHASLNQSSIGHTSSSTRPLDHNRGLDIDTAVSPTGSSNRGRSNASSVASGDQGHPASSNGSQQGDQDPTSTSSLTVSSSLSGELQRLKSLLQIQLTPQLSQTIQQLAHATAHAYNVLKLPSHLLSVAGLMIALSRPTANLEPSQQLSLPNHTQPFEFGNAIRVSHLTMLTTSLDFTVIKPELELFARENLSDLPERGFGIEAIEEEGSEFIKTHLPPGSMQMLAGIVEAPANYRYLPETAPTLTQLILLVHRNFMPSLEKRSDEAIIKELPDTTAVRFTYLRFQLARHRFQANGQNQRITNWKIIDRDLETLRSKSSGYQVAHTQLIAEKEKRLWGRRIGKFQASDFEMPTVTEINNRIAESARNN</sequence>
<dbReference type="AlphaFoldDB" id="E3KNI0"/>
<dbReference type="KEGG" id="pgr:PGTG_11611"/>
<feature type="compositionally biased region" description="Low complexity" evidence="1">
    <location>
        <begin position="140"/>
        <end position="154"/>
    </location>
</feature>